<keyword evidence="23" id="KW-1185">Reference proteome</keyword>
<evidence type="ECO:0000256" key="16">
    <source>
        <dbReference type="ARBA" id="ARBA00047899"/>
    </source>
</evidence>
<evidence type="ECO:0000256" key="9">
    <source>
        <dbReference type="ARBA" id="ARBA00022777"/>
    </source>
</evidence>
<keyword evidence="15" id="KW-0325">Glycoprotein</keyword>
<protein>
    <recommendedName>
        <fullName evidence="2">non-specific serine/threonine protein kinase</fullName>
        <ecNumber evidence="2">2.7.11.1</ecNumber>
    </recommendedName>
</protein>
<comment type="subcellular location">
    <subcellularLocation>
        <location evidence="1">Membrane</location>
        <topology evidence="1">Single-pass membrane protein</topology>
    </subcellularLocation>
</comment>
<dbReference type="PANTHER" id="PTHR27002:SF679">
    <property type="entry name" value="CYSTEINE-RICH RECEPTOR-LIKE PROTEIN KINASE 10 ISOFORM X1"/>
    <property type="match status" value="1"/>
</dbReference>
<keyword evidence="13" id="KW-1015">Disulfide bond</keyword>
<feature type="domain" description="Gnk2-homologous" evidence="21">
    <location>
        <begin position="37"/>
        <end position="139"/>
    </location>
</feature>
<evidence type="ECO:0000259" key="21">
    <source>
        <dbReference type="PROSITE" id="PS51473"/>
    </source>
</evidence>
<dbReference type="AlphaFoldDB" id="A0AAN8VM24"/>
<comment type="catalytic activity">
    <reaction evidence="16">
        <text>L-threonyl-[protein] + ATP = O-phospho-L-threonyl-[protein] + ADP + H(+)</text>
        <dbReference type="Rhea" id="RHEA:46608"/>
        <dbReference type="Rhea" id="RHEA-COMP:11060"/>
        <dbReference type="Rhea" id="RHEA-COMP:11605"/>
        <dbReference type="ChEBI" id="CHEBI:15378"/>
        <dbReference type="ChEBI" id="CHEBI:30013"/>
        <dbReference type="ChEBI" id="CHEBI:30616"/>
        <dbReference type="ChEBI" id="CHEBI:61977"/>
        <dbReference type="ChEBI" id="CHEBI:456216"/>
        <dbReference type="EC" id="2.7.11.1"/>
    </reaction>
</comment>
<evidence type="ECO:0000256" key="14">
    <source>
        <dbReference type="ARBA" id="ARBA00023170"/>
    </source>
</evidence>
<evidence type="ECO:0000256" key="1">
    <source>
        <dbReference type="ARBA" id="ARBA00004167"/>
    </source>
</evidence>
<evidence type="ECO:0000256" key="8">
    <source>
        <dbReference type="ARBA" id="ARBA00022741"/>
    </source>
</evidence>
<dbReference type="PROSITE" id="PS50011">
    <property type="entry name" value="PROTEIN_KINASE_DOM"/>
    <property type="match status" value="1"/>
</dbReference>
<evidence type="ECO:0000256" key="13">
    <source>
        <dbReference type="ARBA" id="ARBA00023157"/>
    </source>
</evidence>
<keyword evidence="14" id="KW-0675">Receptor</keyword>
<dbReference type="CDD" id="cd14066">
    <property type="entry name" value="STKc_IRAK"/>
    <property type="match status" value="1"/>
</dbReference>
<keyword evidence="5 18" id="KW-0812">Transmembrane</keyword>
<feature type="domain" description="Gnk2-homologous" evidence="21">
    <location>
        <begin position="145"/>
        <end position="252"/>
    </location>
</feature>
<dbReference type="Gene3D" id="3.30.200.20">
    <property type="entry name" value="Phosphorylase Kinase, domain 1"/>
    <property type="match status" value="1"/>
</dbReference>
<keyword evidence="3" id="KW-0723">Serine/threonine-protein kinase</keyword>
<dbReference type="GO" id="GO:0004674">
    <property type="term" value="F:protein serine/threonine kinase activity"/>
    <property type="evidence" value="ECO:0007669"/>
    <property type="project" value="UniProtKB-KW"/>
</dbReference>
<dbReference type="InterPro" id="IPR001245">
    <property type="entry name" value="Ser-Thr/Tyr_kinase_cat_dom"/>
</dbReference>
<evidence type="ECO:0000256" key="4">
    <source>
        <dbReference type="ARBA" id="ARBA00022679"/>
    </source>
</evidence>
<evidence type="ECO:0000256" key="12">
    <source>
        <dbReference type="ARBA" id="ARBA00023136"/>
    </source>
</evidence>
<evidence type="ECO:0000259" key="20">
    <source>
        <dbReference type="PROSITE" id="PS50011"/>
    </source>
</evidence>
<dbReference type="InterPro" id="IPR008271">
    <property type="entry name" value="Ser/Thr_kinase_AS"/>
</dbReference>
<dbReference type="GO" id="GO:0005886">
    <property type="term" value="C:plasma membrane"/>
    <property type="evidence" value="ECO:0007669"/>
    <property type="project" value="TreeGrafter"/>
</dbReference>
<dbReference type="Gene3D" id="1.10.510.10">
    <property type="entry name" value="Transferase(Phosphotransferase) domain 1"/>
    <property type="match status" value="1"/>
</dbReference>
<keyword evidence="6 19" id="KW-0732">Signal</keyword>
<dbReference type="PROSITE" id="PS00108">
    <property type="entry name" value="PROTEIN_KINASE_ST"/>
    <property type="match status" value="1"/>
</dbReference>
<evidence type="ECO:0000256" key="7">
    <source>
        <dbReference type="ARBA" id="ARBA00022737"/>
    </source>
</evidence>
<evidence type="ECO:0000256" key="17">
    <source>
        <dbReference type="ARBA" id="ARBA00048679"/>
    </source>
</evidence>
<dbReference type="InterPro" id="IPR002902">
    <property type="entry name" value="GNK2"/>
</dbReference>
<keyword evidence="9" id="KW-0418">Kinase</keyword>
<accession>A0AAN8VM24</accession>
<keyword evidence="10" id="KW-0067">ATP-binding</keyword>
<comment type="caution">
    <text evidence="22">The sequence shown here is derived from an EMBL/GenBank/DDBJ whole genome shotgun (WGS) entry which is preliminary data.</text>
</comment>
<evidence type="ECO:0000256" key="15">
    <source>
        <dbReference type="ARBA" id="ARBA00023180"/>
    </source>
</evidence>
<evidence type="ECO:0000256" key="5">
    <source>
        <dbReference type="ARBA" id="ARBA00022692"/>
    </source>
</evidence>
<evidence type="ECO:0000256" key="6">
    <source>
        <dbReference type="ARBA" id="ARBA00022729"/>
    </source>
</evidence>
<dbReference type="FunFam" id="3.30.430.20:FF:000002">
    <property type="entry name" value="Cysteine-rich receptor-like protein kinase 10"/>
    <property type="match status" value="1"/>
</dbReference>
<dbReference type="FunFam" id="3.30.200.20:FF:000195">
    <property type="entry name" value="G-type lectin S-receptor-like serine/threonine-protein kinase"/>
    <property type="match status" value="1"/>
</dbReference>
<dbReference type="Pfam" id="PF01657">
    <property type="entry name" value="Stress-antifung"/>
    <property type="match status" value="2"/>
</dbReference>
<dbReference type="InterPro" id="IPR011009">
    <property type="entry name" value="Kinase-like_dom_sf"/>
</dbReference>
<comment type="catalytic activity">
    <reaction evidence="17">
        <text>L-seryl-[protein] + ATP = O-phospho-L-seryl-[protein] + ADP + H(+)</text>
        <dbReference type="Rhea" id="RHEA:17989"/>
        <dbReference type="Rhea" id="RHEA-COMP:9863"/>
        <dbReference type="Rhea" id="RHEA-COMP:11604"/>
        <dbReference type="ChEBI" id="CHEBI:15378"/>
        <dbReference type="ChEBI" id="CHEBI:29999"/>
        <dbReference type="ChEBI" id="CHEBI:30616"/>
        <dbReference type="ChEBI" id="CHEBI:83421"/>
        <dbReference type="ChEBI" id="CHEBI:456216"/>
        <dbReference type="EC" id="2.7.11.1"/>
    </reaction>
</comment>
<feature type="chain" id="PRO_5042947219" description="non-specific serine/threonine protein kinase" evidence="19">
    <location>
        <begin position="32"/>
        <end position="659"/>
    </location>
</feature>
<dbReference type="GO" id="GO:0005524">
    <property type="term" value="F:ATP binding"/>
    <property type="evidence" value="ECO:0007669"/>
    <property type="project" value="UniProtKB-KW"/>
</dbReference>
<evidence type="ECO:0000313" key="22">
    <source>
        <dbReference type="EMBL" id="KAK6932361.1"/>
    </source>
</evidence>
<keyword evidence="7" id="KW-0677">Repeat</keyword>
<feature type="domain" description="Protein kinase" evidence="20">
    <location>
        <begin position="345"/>
        <end position="621"/>
    </location>
</feature>
<dbReference type="EC" id="2.7.11.1" evidence="2"/>
<evidence type="ECO:0000313" key="23">
    <source>
        <dbReference type="Proteomes" id="UP001370490"/>
    </source>
</evidence>
<evidence type="ECO:0000256" key="2">
    <source>
        <dbReference type="ARBA" id="ARBA00012513"/>
    </source>
</evidence>
<dbReference type="Gene3D" id="3.30.430.20">
    <property type="entry name" value="Gnk2 domain, C-X8-C-X2-C motif"/>
    <property type="match status" value="2"/>
</dbReference>
<proteinExistence type="predicted"/>
<feature type="signal peptide" evidence="19">
    <location>
        <begin position="1"/>
        <end position="31"/>
    </location>
</feature>
<name>A0AAN8VM24_9MAGN</name>
<evidence type="ECO:0000256" key="11">
    <source>
        <dbReference type="ARBA" id="ARBA00022989"/>
    </source>
</evidence>
<dbReference type="InterPro" id="IPR038408">
    <property type="entry name" value="GNK2_sf"/>
</dbReference>
<gene>
    <name evidence="22" type="ORF">RJ641_001985</name>
</gene>
<keyword evidence="12 18" id="KW-0472">Membrane</keyword>
<dbReference type="PANTHER" id="PTHR27002">
    <property type="entry name" value="RECEPTOR-LIKE SERINE/THREONINE-PROTEIN KINASE SD1-8"/>
    <property type="match status" value="1"/>
</dbReference>
<keyword evidence="4" id="KW-0808">Transferase</keyword>
<keyword evidence="11 18" id="KW-1133">Transmembrane helix</keyword>
<dbReference type="CDD" id="cd23509">
    <property type="entry name" value="Gnk2-like"/>
    <property type="match status" value="2"/>
</dbReference>
<keyword evidence="8" id="KW-0547">Nucleotide-binding</keyword>
<evidence type="ECO:0000256" key="19">
    <source>
        <dbReference type="SAM" id="SignalP"/>
    </source>
</evidence>
<reference evidence="22 23" key="1">
    <citation type="submission" date="2023-12" db="EMBL/GenBank/DDBJ databases">
        <title>A high-quality genome assembly for Dillenia turbinata (Dilleniales).</title>
        <authorList>
            <person name="Chanderbali A."/>
        </authorList>
    </citation>
    <scope>NUCLEOTIDE SEQUENCE [LARGE SCALE GENOMIC DNA]</scope>
    <source>
        <strain evidence="22">LSX21</strain>
        <tissue evidence="22">Leaf</tissue>
    </source>
</reference>
<dbReference type="InterPro" id="IPR000719">
    <property type="entry name" value="Prot_kinase_dom"/>
</dbReference>
<evidence type="ECO:0000256" key="10">
    <source>
        <dbReference type="ARBA" id="ARBA00022840"/>
    </source>
</evidence>
<dbReference type="EMBL" id="JBAMMX010000010">
    <property type="protein sequence ID" value="KAK6932361.1"/>
    <property type="molecule type" value="Genomic_DNA"/>
</dbReference>
<dbReference type="SMART" id="SM00220">
    <property type="entry name" value="S_TKc"/>
    <property type="match status" value="1"/>
</dbReference>
<evidence type="ECO:0000256" key="18">
    <source>
        <dbReference type="SAM" id="Phobius"/>
    </source>
</evidence>
<evidence type="ECO:0000256" key="3">
    <source>
        <dbReference type="ARBA" id="ARBA00022527"/>
    </source>
</evidence>
<organism evidence="22 23">
    <name type="scientific">Dillenia turbinata</name>
    <dbReference type="NCBI Taxonomy" id="194707"/>
    <lineage>
        <taxon>Eukaryota</taxon>
        <taxon>Viridiplantae</taxon>
        <taxon>Streptophyta</taxon>
        <taxon>Embryophyta</taxon>
        <taxon>Tracheophyta</taxon>
        <taxon>Spermatophyta</taxon>
        <taxon>Magnoliopsida</taxon>
        <taxon>eudicotyledons</taxon>
        <taxon>Gunneridae</taxon>
        <taxon>Pentapetalae</taxon>
        <taxon>Dilleniales</taxon>
        <taxon>Dilleniaceae</taxon>
        <taxon>Dillenia</taxon>
    </lineage>
</organism>
<dbReference type="PROSITE" id="PS51473">
    <property type="entry name" value="GNK2"/>
    <property type="match status" value="2"/>
</dbReference>
<dbReference type="Pfam" id="PF07714">
    <property type="entry name" value="PK_Tyr_Ser-Thr"/>
    <property type="match status" value="1"/>
</dbReference>
<dbReference type="Proteomes" id="UP001370490">
    <property type="component" value="Unassembled WGS sequence"/>
</dbReference>
<feature type="transmembrane region" description="Helical" evidence="18">
    <location>
        <begin position="273"/>
        <end position="293"/>
    </location>
</feature>
<dbReference type="SUPFAM" id="SSF56112">
    <property type="entry name" value="Protein kinase-like (PK-like)"/>
    <property type="match status" value="1"/>
</dbReference>
<dbReference type="FunFam" id="1.10.510.10:FF:000467">
    <property type="entry name" value="Liguleless narrow1"/>
    <property type="match status" value="1"/>
</dbReference>
<sequence length="659" mass="74325">MFPSQTTLKAIHLLLLIYVFSIANLPDPALADPPYSDPPYCNCSDPRNYTENSLFQTNLHDLLSTMSSKAPISHYYNTSIGDGEDKVYGLFLCFNYTLNSSCSDCIGTASQDIIKHCPSQTYAIVWEELCQLRFSKDQFFGHLDDTGNVYQINRKNTSDPERFSSLVNQTLRNLTKIAAFEPSSNMYATGEVPFTETDTIYSLVQCTMDLSPNDCQTCLETSISEILGLYYYSRGARVFSRSCFLRYEYYNFYEDVMEEQRTSKTDKERIRTILVATILSSCLIVVVAGFFVNRYLMTSQTQRGNNVCDANYGHFLPQNLQGDNSKLQEFPFFDFASMYRATNNFSVSNKLGEGGFGPVYKGVSCDGKEVAVKRLSSESDQGSEEFRNEVLLIMKLQHKNLVRLLGCVNGAEKLLVYEYMPNGSLDHWLYDEKKRLQLSWSKRVNIINGLARGILYLHEDSRLRIIHRDLKASNVLLDNDMNPKISDFGTARIFGATEGEAITARIAGTYGYMAPEYAMGGIYSIKSDVFSFGVLILELITSRRNAGFHVFGNAPSLLALVWELWNEGKGLDLMDPTLKDSCCAVEFISCMHIGLLCVQEDAFDRPTMSSVVRMLKKEDVILCQPKRPAFCVGRFTDHYETIASISSVNDLTISALLSR</sequence>